<comment type="caution">
    <text evidence="3">The sequence shown here is derived from an EMBL/GenBank/DDBJ whole genome shotgun (WGS) entry which is preliminary data.</text>
</comment>
<gene>
    <name evidence="3" type="ORF">OQ497_05040</name>
</gene>
<dbReference type="EMBL" id="JAPIUZ010000002">
    <property type="protein sequence ID" value="MCX2563328.1"/>
    <property type="molecule type" value="Genomic_DNA"/>
</dbReference>
<protein>
    <submittedName>
        <fullName evidence="3">Tail fiber domain-containing protein</fullName>
    </submittedName>
</protein>
<dbReference type="InterPro" id="IPR036388">
    <property type="entry name" value="WH-like_DNA-bd_sf"/>
</dbReference>
<organism evidence="3 4">
    <name type="scientific">Acetobacter thailandicus</name>
    <dbReference type="NCBI Taxonomy" id="1502842"/>
    <lineage>
        <taxon>Bacteria</taxon>
        <taxon>Pseudomonadati</taxon>
        <taxon>Pseudomonadota</taxon>
        <taxon>Alphaproteobacteria</taxon>
        <taxon>Acetobacterales</taxon>
        <taxon>Acetobacteraceae</taxon>
        <taxon>Acetobacter</taxon>
    </lineage>
</organism>
<keyword evidence="4" id="KW-1185">Reference proteome</keyword>
<reference evidence="3 4" key="1">
    <citation type="submission" date="2022-11" db="EMBL/GenBank/DDBJ databases">
        <title>Genome sequencing of Acetobacter type strain.</title>
        <authorList>
            <person name="Heo J."/>
            <person name="Lee D."/>
            <person name="Han B.-H."/>
            <person name="Hong S.-B."/>
            <person name="Kwon S.-W."/>
        </authorList>
    </citation>
    <scope>NUCLEOTIDE SEQUENCE [LARGE SCALE GENOMIC DNA]</scope>
    <source>
        <strain evidence="3 4">KACC 21253</strain>
    </source>
</reference>
<feature type="region of interest" description="Disordered" evidence="1">
    <location>
        <begin position="343"/>
        <end position="362"/>
    </location>
</feature>
<dbReference type="InterPro" id="IPR030392">
    <property type="entry name" value="S74_ICA"/>
</dbReference>
<name>A0ABT3QDG2_9PROT</name>
<dbReference type="Pfam" id="PF13884">
    <property type="entry name" value="Peptidase_S74"/>
    <property type="match status" value="1"/>
</dbReference>
<evidence type="ECO:0000259" key="2">
    <source>
        <dbReference type="PROSITE" id="PS51688"/>
    </source>
</evidence>
<evidence type="ECO:0000313" key="3">
    <source>
        <dbReference type="EMBL" id="MCX2563328.1"/>
    </source>
</evidence>
<dbReference type="RefSeq" id="WP_173559071.1">
    <property type="nucleotide sequence ID" value="NZ_JAPIUZ010000002.1"/>
</dbReference>
<accession>A0ABT3QDG2</accession>
<dbReference type="Gene3D" id="1.10.10.10">
    <property type="entry name" value="Winged helix-like DNA-binding domain superfamily/Winged helix DNA-binding domain"/>
    <property type="match status" value="1"/>
</dbReference>
<dbReference type="Proteomes" id="UP001301152">
    <property type="component" value="Unassembled WGS sequence"/>
</dbReference>
<proteinExistence type="predicted"/>
<evidence type="ECO:0000313" key="4">
    <source>
        <dbReference type="Proteomes" id="UP001301152"/>
    </source>
</evidence>
<evidence type="ECO:0000256" key="1">
    <source>
        <dbReference type="SAM" id="MobiDB-lite"/>
    </source>
</evidence>
<dbReference type="PROSITE" id="PS51688">
    <property type="entry name" value="ICA"/>
    <property type="match status" value="1"/>
</dbReference>
<sequence>MSTATGTPVFVSVGGDASLATATYTASGATTSTTVTLGDLAASVGSNSTDIATATTNAATALSKANAAQSAANSASTTAASALSVANAAIPATKIGATSGVVGIDSQSRASIPNGAQFGASATNAIAIQFGNGTNAIGSVYQWYYVNGTSNADIGIQFTGGSTADGGQGSIAYSAIQLAPASANVTALGTASSPWSGVVSQTAVQVVSDANDKTVVGTIGASDYTAETTKLRAAWAAISGVVYTLNFRTNKRNHIGVIAQTVQSAFTAQGLDPSDYGLWCSTPKTKQVESTVDGETVYTTEPVYEADGKTQATQQTIRYEELLTLGIFCERLERADLAARVTSLESKSTTTTTTASTTSTTA</sequence>
<feature type="domain" description="Peptidase S74" evidence="2">
    <location>
        <begin position="208"/>
        <end position="348"/>
    </location>
</feature>